<proteinExistence type="predicted"/>
<dbReference type="InterPro" id="IPR018660">
    <property type="entry name" value="MliC"/>
</dbReference>
<keyword evidence="2" id="KW-0472">Membrane</keyword>
<evidence type="ECO:0000256" key="2">
    <source>
        <dbReference type="ARBA" id="ARBA00023136"/>
    </source>
</evidence>
<dbReference type="Proteomes" id="UP000466024">
    <property type="component" value="Unassembled WGS sequence"/>
</dbReference>
<dbReference type="RefSeq" id="WP_149433577.1">
    <property type="nucleotide sequence ID" value="NZ_VTPX01000001.1"/>
</dbReference>
<evidence type="ECO:0000259" key="5">
    <source>
        <dbReference type="Pfam" id="PF09864"/>
    </source>
</evidence>
<dbReference type="Gene3D" id="2.40.128.200">
    <property type="match status" value="1"/>
</dbReference>
<keyword evidence="1" id="KW-0732">Signal</keyword>
<evidence type="ECO:0000256" key="4">
    <source>
        <dbReference type="ARBA" id="ARBA00023288"/>
    </source>
</evidence>
<gene>
    <name evidence="6" type="ORF">F0A16_01230</name>
</gene>
<feature type="domain" description="C-type lysozyme inhibitor" evidence="5">
    <location>
        <begin position="77"/>
        <end position="136"/>
    </location>
</feature>
<evidence type="ECO:0000313" key="7">
    <source>
        <dbReference type="Proteomes" id="UP000466024"/>
    </source>
</evidence>
<comment type="caution">
    <text evidence="6">The sequence shown here is derived from an EMBL/GenBank/DDBJ whole genome shotgun (WGS) entry which is preliminary data.</text>
</comment>
<protein>
    <submittedName>
        <fullName evidence="6">C-type lysozyme, inhibitor</fullName>
    </submittedName>
</protein>
<dbReference type="InterPro" id="IPR036328">
    <property type="entry name" value="MliC_sf"/>
</dbReference>
<name>A0A640WIT7_9GAMM</name>
<accession>A0A640WIT7</accession>
<keyword evidence="7" id="KW-1185">Reference proteome</keyword>
<dbReference type="EMBL" id="VTPX01000001">
    <property type="protein sequence ID" value="KAA0020452.1"/>
    <property type="molecule type" value="Genomic_DNA"/>
</dbReference>
<dbReference type="AlphaFoldDB" id="A0A640WIT7"/>
<keyword evidence="4" id="KW-0449">Lipoprotein</keyword>
<sequence>MSNALQAGKDRRAFLGRYRSSLRWLALPAASLLLTACAGGGQHQEMKPTAPSGLAALKSPLMPSAFFADGGETFTAWRCTPSQDLVTTTPDDSRLRLWTALGETELPSAVVGSGSRYELGGVSFWRQGRDARVESDNGRLVCTLASERQTTTRKAHPDTIFYASGNEPGWNVSLDRNSHSLTLVSDYGQATDAFDYRVASVKNGGDARMILVSDSGRYPMELDLRAGACFDDMSGQPWPVRVTLRYGEREFQGCGQGVEASR</sequence>
<reference evidence="6 7" key="1">
    <citation type="submission" date="2019-08" db="EMBL/GenBank/DDBJ databases">
        <title>Bioinformatics analysis of the strain L3 and L5.</title>
        <authorList>
            <person name="Li X."/>
        </authorList>
    </citation>
    <scope>NUCLEOTIDE SEQUENCE [LARGE SCALE GENOMIC DNA]</scope>
    <source>
        <strain evidence="6 7">L3</strain>
    </source>
</reference>
<keyword evidence="3" id="KW-0564">Palmitate</keyword>
<evidence type="ECO:0000256" key="3">
    <source>
        <dbReference type="ARBA" id="ARBA00023139"/>
    </source>
</evidence>
<organism evidence="6 7">
    <name type="scientific">Salinicola corii</name>
    <dbReference type="NCBI Taxonomy" id="2606937"/>
    <lineage>
        <taxon>Bacteria</taxon>
        <taxon>Pseudomonadati</taxon>
        <taxon>Pseudomonadota</taxon>
        <taxon>Gammaproteobacteria</taxon>
        <taxon>Oceanospirillales</taxon>
        <taxon>Halomonadaceae</taxon>
        <taxon>Salinicola</taxon>
    </lineage>
</organism>
<evidence type="ECO:0000256" key="1">
    <source>
        <dbReference type="ARBA" id="ARBA00022729"/>
    </source>
</evidence>
<dbReference type="Pfam" id="PF09864">
    <property type="entry name" value="MliC"/>
    <property type="match status" value="1"/>
</dbReference>
<evidence type="ECO:0000313" key="6">
    <source>
        <dbReference type="EMBL" id="KAA0020452.1"/>
    </source>
</evidence>
<dbReference type="SUPFAM" id="SSF141488">
    <property type="entry name" value="YdhA-like"/>
    <property type="match status" value="1"/>
</dbReference>